<dbReference type="GO" id="GO:0003677">
    <property type="term" value="F:DNA binding"/>
    <property type="evidence" value="ECO:0007669"/>
    <property type="project" value="InterPro"/>
</dbReference>
<dbReference type="RefSeq" id="WP_183858439.1">
    <property type="nucleotide sequence ID" value="NZ_JACHOO010000012.1"/>
</dbReference>
<dbReference type="GO" id="GO:0004521">
    <property type="term" value="F:RNA endonuclease activity"/>
    <property type="evidence" value="ECO:0007669"/>
    <property type="project" value="TreeGrafter"/>
</dbReference>
<evidence type="ECO:0000313" key="1">
    <source>
        <dbReference type="EMBL" id="MBB5755005.1"/>
    </source>
</evidence>
<sequence>MPTINGRVPEAGDLIWIDLGAPVGHEQGGRRPAVVLTPAAYNARSSVLVVCPISRTGGPWPFKVAFAIPGSVAGYVLFHQLRVIDPVARPCKHSGRIPEDAFAEVRRGLVGLFELGEGLT</sequence>
<dbReference type="InterPro" id="IPR003477">
    <property type="entry name" value="PemK-like"/>
</dbReference>
<comment type="caution">
    <text evidence="1">The sequence shown here is derived from an EMBL/GenBank/DDBJ whole genome shotgun (WGS) entry which is preliminary data.</text>
</comment>
<dbReference type="AlphaFoldDB" id="A0A7W9FQI2"/>
<reference evidence="1 2" key="1">
    <citation type="submission" date="2020-08" db="EMBL/GenBank/DDBJ databases">
        <title>Genomic Encyclopedia of Type Strains, Phase IV (KMG-IV): sequencing the most valuable type-strain genomes for metagenomic binning, comparative biology and taxonomic classification.</title>
        <authorList>
            <person name="Goeker M."/>
        </authorList>
    </citation>
    <scope>NUCLEOTIDE SEQUENCE [LARGE SCALE GENOMIC DNA]</scope>
    <source>
        <strain evidence="1 2">DSM 16268</strain>
    </source>
</reference>
<evidence type="ECO:0000313" key="2">
    <source>
        <dbReference type="Proteomes" id="UP000523821"/>
    </source>
</evidence>
<keyword evidence="2" id="KW-1185">Reference proteome</keyword>
<dbReference type="EC" id="3.1.-.-" evidence="1"/>
<dbReference type="EMBL" id="JACHOO010000012">
    <property type="protein sequence ID" value="MBB5755005.1"/>
    <property type="molecule type" value="Genomic_DNA"/>
</dbReference>
<dbReference type="GO" id="GO:0016075">
    <property type="term" value="P:rRNA catabolic process"/>
    <property type="evidence" value="ECO:0007669"/>
    <property type="project" value="TreeGrafter"/>
</dbReference>
<dbReference type="Gene3D" id="2.30.30.110">
    <property type="match status" value="1"/>
</dbReference>
<keyword evidence="1" id="KW-0378">Hydrolase</keyword>
<gene>
    <name evidence="1" type="ORF">GGQ63_004103</name>
</gene>
<accession>A0A7W9FQI2</accession>
<dbReference type="GO" id="GO:0016787">
    <property type="term" value="F:hydrolase activity"/>
    <property type="evidence" value="ECO:0007669"/>
    <property type="project" value="UniProtKB-KW"/>
</dbReference>
<dbReference type="Pfam" id="PF02452">
    <property type="entry name" value="PemK_toxin"/>
    <property type="match status" value="1"/>
</dbReference>
<dbReference type="Proteomes" id="UP000523821">
    <property type="component" value="Unassembled WGS sequence"/>
</dbReference>
<name>A0A7W9FQI2_9HYPH</name>
<dbReference type="InterPro" id="IPR011067">
    <property type="entry name" value="Plasmid_toxin/cell-grow_inhib"/>
</dbReference>
<dbReference type="PANTHER" id="PTHR33988:SF3">
    <property type="entry name" value="ENDORIBONUCLEASE TOXIN CHPB-RELATED"/>
    <property type="match status" value="1"/>
</dbReference>
<dbReference type="GO" id="GO:0006402">
    <property type="term" value="P:mRNA catabolic process"/>
    <property type="evidence" value="ECO:0007669"/>
    <property type="project" value="TreeGrafter"/>
</dbReference>
<dbReference type="PANTHER" id="PTHR33988">
    <property type="entry name" value="ENDORIBONUCLEASE MAZF-RELATED"/>
    <property type="match status" value="1"/>
</dbReference>
<protein>
    <submittedName>
        <fullName evidence="1">mRNA interferase MazF</fullName>
        <ecNumber evidence="1">3.1.-.-</ecNumber>
    </submittedName>
</protein>
<organism evidence="1 2">
    <name type="scientific">Prosthecomicrobium pneumaticum</name>
    <dbReference type="NCBI Taxonomy" id="81895"/>
    <lineage>
        <taxon>Bacteria</taxon>
        <taxon>Pseudomonadati</taxon>
        <taxon>Pseudomonadota</taxon>
        <taxon>Alphaproteobacteria</taxon>
        <taxon>Hyphomicrobiales</taxon>
        <taxon>Kaistiaceae</taxon>
        <taxon>Prosthecomicrobium</taxon>
    </lineage>
</organism>
<proteinExistence type="predicted"/>
<dbReference type="SUPFAM" id="SSF50118">
    <property type="entry name" value="Cell growth inhibitor/plasmid maintenance toxic component"/>
    <property type="match status" value="1"/>
</dbReference>